<evidence type="ECO:0000313" key="12">
    <source>
        <dbReference type="EMBL" id="OGH74977.1"/>
    </source>
</evidence>
<dbReference type="GO" id="GO:0016887">
    <property type="term" value="F:ATP hydrolysis activity"/>
    <property type="evidence" value="ECO:0007669"/>
    <property type="project" value="RHEA"/>
</dbReference>
<feature type="domain" description="UvrD-like helicase ATP-binding" evidence="10">
    <location>
        <begin position="6"/>
        <end position="329"/>
    </location>
</feature>
<evidence type="ECO:0000256" key="8">
    <source>
        <dbReference type="ARBA" id="ARBA00048988"/>
    </source>
</evidence>
<dbReference type="STRING" id="1798692.A3G00_01340"/>
<evidence type="ECO:0000256" key="9">
    <source>
        <dbReference type="PROSITE-ProRule" id="PRU00560"/>
    </source>
</evidence>
<evidence type="ECO:0000256" key="6">
    <source>
        <dbReference type="ARBA" id="ARBA00034617"/>
    </source>
</evidence>
<evidence type="ECO:0000259" key="11">
    <source>
        <dbReference type="PROSITE" id="PS51217"/>
    </source>
</evidence>
<evidence type="ECO:0000313" key="13">
    <source>
        <dbReference type="Proteomes" id="UP000178347"/>
    </source>
</evidence>
<gene>
    <name evidence="12" type="ORF">A3G00_01340</name>
</gene>
<dbReference type="GO" id="GO:0000725">
    <property type="term" value="P:recombinational repair"/>
    <property type="evidence" value="ECO:0007669"/>
    <property type="project" value="TreeGrafter"/>
</dbReference>
<dbReference type="AlphaFoldDB" id="A0A1F6MTL1"/>
<sequence length="719" mass="81992">MPNYEAELNQEQLNAVRNADGPCLVLAGAGSGKTRTITYRVAYLLEQGINPENILLVTFTNKAAREMIERVATLVNPLPAPMRIGAPLLVKAGGIEPLPLTRGDATAWRGREVVRQLAVLPWSGTFHHIAYRVLKKYCSFLGYKNNFSVLDSDDSSNLIKQCLKDEGVDRTQRRFPSPAVLQSIVSYARNSETTTEDVLNLKYQHFLPLADSIKSIAVNYEKRKLAANVMDFDDLLVNWLKLLQQSEKIRQKYQEQFQYILVDEYQDTNKIQASIIRLIAAKHRNLLVVGDDAQSIYSFRAAEVKNILDFEKEYPDAKIFRLETNYRSTPEILNLANNIISNNINQYQKELKSVREKFVRPEVHSFDTNDEEAVAIVSRVEELFGERVEPKDIAVLFRAAHHSQALEMELIKHGIAYDYRGGVRFFERAHVKDVLAYLRILNNSTDTVAWQRVLNMQVGIGEATIEVILERLRTYDIGRMIEYLPARASVGWNDFLQVFQPLQNTVDVGVGGKIRIIMESKYAEYLENEYPDYRERLQDLEQLAKFADQAEDLDQFLAESSLQEGFQTSDFRLQTSAPDGQPKTEDRSLKSKIVLSTIHQAKGLEWQAVFIINVSNGQFPNDRAAREDNGIEEERRLFYVAVTRAKKHLQISYLMSGSFGGSIGGPSLFVNEINKNLVDADLRGAVFNDNELEEIIYIDEEKPKRQFKPGSFLRDVDDL</sequence>
<keyword evidence="3 9" id="KW-0347">Helicase</keyword>
<dbReference type="InterPro" id="IPR000212">
    <property type="entry name" value="DNA_helicase_UvrD/REP"/>
</dbReference>
<evidence type="ECO:0000256" key="4">
    <source>
        <dbReference type="ARBA" id="ARBA00022840"/>
    </source>
</evidence>
<reference evidence="12 13" key="1">
    <citation type="journal article" date="2016" name="Nat. Commun.">
        <title>Thousands of microbial genomes shed light on interconnected biogeochemical processes in an aquifer system.</title>
        <authorList>
            <person name="Anantharaman K."/>
            <person name="Brown C.T."/>
            <person name="Hug L.A."/>
            <person name="Sharon I."/>
            <person name="Castelle C.J."/>
            <person name="Probst A.J."/>
            <person name="Thomas B.C."/>
            <person name="Singh A."/>
            <person name="Wilkins M.J."/>
            <person name="Karaoz U."/>
            <person name="Brodie E.L."/>
            <person name="Williams K.H."/>
            <person name="Hubbard S.S."/>
            <person name="Banfield J.F."/>
        </authorList>
    </citation>
    <scope>NUCLEOTIDE SEQUENCE [LARGE SCALE GENOMIC DNA]</scope>
</reference>
<feature type="binding site" evidence="9">
    <location>
        <begin position="27"/>
        <end position="34"/>
    </location>
    <ligand>
        <name>ATP</name>
        <dbReference type="ChEBI" id="CHEBI:30616"/>
    </ligand>
</feature>
<comment type="catalytic activity">
    <reaction evidence="8">
        <text>ATP + H2O = ADP + phosphate + H(+)</text>
        <dbReference type="Rhea" id="RHEA:13065"/>
        <dbReference type="ChEBI" id="CHEBI:15377"/>
        <dbReference type="ChEBI" id="CHEBI:15378"/>
        <dbReference type="ChEBI" id="CHEBI:30616"/>
        <dbReference type="ChEBI" id="CHEBI:43474"/>
        <dbReference type="ChEBI" id="CHEBI:456216"/>
        <dbReference type="EC" id="5.6.2.4"/>
    </reaction>
</comment>
<evidence type="ECO:0000256" key="2">
    <source>
        <dbReference type="ARBA" id="ARBA00022801"/>
    </source>
</evidence>
<dbReference type="Pfam" id="PF13361">
    <property type="entry name" value="UvrD_C"/>
    <property type="match status" value="1"/>
</dbReference>
<dbReference type="Gene3D" id="3.40.50.300">
    <property type="entry name" value="P-loop containing nucleotide triphosphate hydrolases"/>
    <property type="match status" value="3"/>
</dbReference>
<dbReference type="PROSITE" id="PS51217">
    <property type="entry name" value="UVRD_HELICASE_CTER"/>
    <property type="match status" value="1"/>
</dbReference>
<organism evidence="12 13">
    <name type="scientific">Candidatus Magasanikbacteria bacterium RIFCSPLOWO2_12_FULL_43_12</name>
    <dbReference type="NCBI Taxonomy" id="1798692"/>
    <lineage>
        <taxon>Bacteria</taxon>
        <taxon>Candidatus Magasanikiibacteriota</taxon>
    </lineage>
</organism>
<accession>A0A1F6MTL1</accession>
<dbReference type="GO" id="GO:0003677">
    <property type="term" value="F:DNA binding"/>
    <property type="evidence" value="ECO:0007669"/>
    <property type="project" value="InterPro"/>
</dbReference>
<feature type="domain" description="UvrD-like helicase C-terminal" evidence="11">
    <location>
        <begin position="330"/>
        <end position="603"/>
    </location>
</feature>
<dbReference type="PANTHER" id="PTHR11070">
    <property type="entry name" value="UVRD / RECB / PCRA DNA HELICASE FAMILY MEMBER"/>
    <property type="match status" value="1"/>
</dbReference>
<dbReference type="GO" id="GO:0005524">
    <property type="term" value="F:ATP binding"/>
    <property type="evidence" value="ECO:0007669"/>
    <property type="project" value="UniProtKB-UniRule"/>
</dbReference>
<evidence type="ECO:0000256" key="3">
    <source>
        <dbReference type="ARBA" id="ARBA00022806"/>
    </source>
</evidence>
<dbReference type="CDD" id="cd17932">
    <property type="entry name" value="DEXQc_UvrD"/>
    <property type="match status" value="1"/>
</dbReference>
<comment type="caution">
    <text evidence="12">The sequence shown here is derived from an EMBL/GenBank/DDBJ whole genome shotgun (WGS) entry which is preliminary data.</text>
</comment>
<comment type="catalytic activity">
    <reaction evidence="6">
        <text>Couples ATP hydrolysis with the unwinding of duplex DNA by translocating in the 3'-5' direction.</text>
        <dbReference type="EC" id="5.6.2.4"/>
    </reaction>
</comment>
<protein>
    <recommendedName>
        <fullName evidence="7">DNA 3'-5' helicase</fullName>
        <ecNumber evidence="7">5.6.2.4</ecNumber>
    </recommendedName>
</protein>
<name>A0A1F6MTL1_9BACT</name>
<dbReference type="Pfam" id="PF00580">
    <property type="entry name" value="UvrD-helicase"/>
    <property type="match status" value="1"/>
</dbReference>
<keyword evidence="1 9" id="KW-0547">Nucleotide-binding</keyword>
<dbReference type="Proteomes" id="UP000178347">
    <property type="component" value="Unassembled WGS sequence"/>
</dbReference>
<dbReference type="Gene3D" id="1.10.486.10">
    <property type="entry name" value="PCRA, domain 4"/>
    <property type="match status" value="1"/>
</dbReference>
<dbReference type="PROSITE" id="PS51198">
    <property type="entry name" value="UVRD_HELICASE_ATP_BIND"/>
    <property type="match status" value="1"/>
</dbReference>
<keyword evidence="4 9" id="KW-0067">ATP-binding</keyword>
<dbReference type="GO" id="GO:0043138">
    <property type="term" value="F:3'-5' DNA helicase activity"/>
    <property type="evidence" value="ECO:0007669"/>
    <property type="project" value="UniProtKB-EC"/>
</dbReference>
<dbReference type="InterPro" id="IPR027417">
    <property type="entry name" value="P-loop_NTPase"/>
</dbReference>
<evidence type="ECO:0000256" key="1">
    <source>
        <dbReference type="ARBA" id="ARBA00022741"/>
    </source>
</evidence>
<dbReference type="EC" id="5.6.2.4" evidence="7"/>
<dbReference type="GO" id="GO:0005829">
    <property type="term" value="C:cytosol"/>
    <property type="evidence" value="ECO:0007669"/>
    <property type="project" value="TreeGrafter"/>
</dbReference>
<keyword evidence="2 9" id="KW-0378">Hydrolase</keyword>
<evidence type="ECO:0000256" key="7">
    <source>
        <dbReference type="ARBA" id="ARBA00034808"/>
    </source>
</evidence>
<keyword evidence="5" id="KW-0413">Isomerase</keyword>
<dbReference type="InterPro" id="IPR014016">
    <property type="entry name" value="UvrD-like_ATP-bd"/>
</dbReference>
<dbReference type="SUPFAM" id="SSF52540">
    <property type="entry name" value="P-loop containing nucleoside triphosphate hydrolases"/>
    <property type="match status" value="1"/>
</dbReference>
<evidence type="ECO:0000256" key="5">
    <source>
        <dbReference type="ARBA" id="ARBA00023235"/>
    </source>
</evidence>
<evidence type="ECO:0000259" key="10">
    <source>
        <dbReference type="PROSITE" id="PS51198"/>
    </source>
</evidence>
<dbReference type="InterPro" id="IPR014017">
    <property type="entry name" value="DNA_helicase_UvrD-like_C"/>
</dbReference>
<dbReference type="EMBL" id="MFQN01000011">
    <property type="protein sequence ID" value="OGH74977.1"/>
    <property type="molecule type" value="Genomic_DNA"/>
</dbReference>
<dbReference type="PANTHER" id="PTHR11070:SF3">
    <property type="entry name" value="DNA 3'-5' HELICASE"/>
    <property type="match status" value="1"/>
</dbReference>
<dbReference type="CDD" id="cd18807">
    <property type="entry name" value="SF1_C_UvrD"/>
    <property type="match status" value="1"/>
</dbReference>
<proteinExistence type="predicted"/>